<organism evidence="4 5">
    <name type="scientific">Sphingobacterium tabacisoli</name>
    <dbReference type="NCBI Taxonomy" id="2044855"/>
    <lineage>
        <taxon>Bacteria</taxon>
        <taxon>Pseudomonadati</taxon>
        <taxon>Bacteroidota</taxon>
        <taxon>Sphingobacteriia</taxon>
        <taxon>Sphingobacteriales</taxon>
        <taxon>Sphingobacteriaceae</taxon>
        <taxon>Sphingobacterium</taxon>
    </lineage>
</organism>
<dbReference type="Gene3D" id="3.55.50.30">
    <property type="match status" value="1"/>
</dbReference>
<dbReference type="PANTHER" id="PTHR30273">
    <property type="entry name" value="PERIPLASMIC SIGNAL SENSOR AND SIGMA FACTOR ACTIVATOR FECR-RELATED"/>
    <property type="match status" value="1"/>
</dbReference>
<dbReference type="PANTHER" id="PTHR30273:SF2">
    <property type="entry name" value="PROTEIN FECR"/>
    <property type="match status" value="1"/>
</dbReference>
<dbReference type="Pfam" id="PF04773">
    <property type="entry name" value="FecR"/>
    <property type="match status" value="1"/>
</dbReference>
<dbReference type="InterPro" id="IPR012373">
    <property type="entry name" value="Ferrdict_sens_TM"/>
</dbReference>
<evidence type="ECO:0000313" key="4">
    <source>
        <dbReference type="EMBL" id="MFD2553502.1"/>
    </source>
</evidence>
<dbReference type="RefSeq" id="WP_210355146.1">
    <property type="nucleotide sequence ID" value="NZ_JAEQMU010000004.1"/>
</dbReference>
<accession>A0ABW5KX05</accession>
<comment type="caution">
    <text evidence="4">The sequence shown here is derived from an EMBL/GenBank/DDBJ whole genome shotgun (WGS) entry which is preliminary data.</text>
</comment>
<protein>
    <submittedName>
        <fullName evidence="4">FecR domain-containing protein</fullName>
    </submittedName>
</protein>
<dbReference type="Proteomes" id="UP001597440">
    <property type="component" value="Unassembled WGS sequence"/>
</dbReference>
<keyword evidence="5" id="KW-1185">Reference proteome</keyword>
<gene>
    <name evidence="4" type="ORF">ACFSQW_03815</name>
</gene>
<name>A0ABW5KX05_9SPHI</name>
<reference evidence="5" key="1">
    <citation type="journal article" date="2019" name="Int. J. Syst. Evol. Microbiol.">
        <title>The Global Catalogue of Microorganisms (GCM) 10K type strain sequencing project: providing services to taxonomists for standard genome sequencing and annotation.</title>
        <authorList>
            <consortium name="The Broad Institute Genomics Platform"/>
            <consortium name="The Broad Institute Genome Sequencing Center for Infectious Disease"/>
            <person name="Wu L."/>
            <person name="Ma J."/>
        </authorList>
    </citation>
    <scope>NUCLEOTIDE SEQUENCE [LARGE SCALE GENOMIC DNA]</scope>
    <source>
        <strain evidence="5">KCTC 52298</strain>
    </source>
</reference>
<dbReference type="InterPro" id="IPR032508">
    <property type="entry name" value="FecR_C"/>
</dbReference>
<feature type="domain" description="Protein FecR C-terminal" evidence="3">
    <location>
        <begin position="321"/>
        <end position="387"/>
    </location>
</feature>
<dbReference type="Gene3D" id="2.60.120.1440">
    <property type="match status" value="1"/>
</dbReference>
<dbReference type="Pfam" id="PF16344">
    <property type="entry name" value="FecR_C"/>
    <property type="match status" value="1"/>
</dbReference>
<keyword evidence="1" id="KW-1133">Transmembrane helix</keyword>
<evidence type="ECO:0000313" key="5">
    <source>
        <dbReference type="Proteomes" id="UP001597440"/>
    </source>
</evidence>
<dbReference type="InterPro" id="IPR006860">
    <property type="entry name" value="FecR"/>
</dbReference>
<feature type="domain" description="FecR protein" evidence="2">
    <location>
        <begin position="181"/>
        <end position="281"/>
    </location>
</feature>
<keyword evidence="1" id="KW-0812">Transmembrane</keyword>
<evidence type="ECO:0000259" key="3">
    <source>
        <dbReference type="Pfam" id="PF16344"/>
    </source>
</evidence>
<proteinExistence type="predicted"/>
<keyword evidence="1" id="KW-0472">Membrane</keyword>
<sequence>MDRDRIEYLWICYINQTCSKAEKRELFQLMNEESTAEVVRELIGKSFEEEQDEIALRPALRDQILFGIIEQPAEEVTVAPSRRLRLYWGAVAASVLLVAGFAFYWFRLPAPQQLTQQQVEPLEIQIHSKGNVATLSLDDGTLVNLDDHHGGIKVQTSGIAYENGESIADVGESGSAVTWQTITVPQGGHYQIELEDGTKVWLNAASSLRFPSTFKGTTERTVELNGEAYFEVSKKYQHHIAKSFIVRSRGHEVEVLGTQFNVEAYSGQASYRTTLVEGKVKIIRNGAQRVLAPGQQAIVDDAIQVRSVDVQEYVAWKEGDFYLHGKRLGSLIPILERWYGVQIECSEEARAQYITLQVSRDKPLNAMLKILYESIGINYRIQGNKVYLTK</sequence>
<evidence type="ECO:0000259" key="2">
    <source>
        <dbReference type="Pfam" id="PF04773"/>
    </source>
</evidence>
<evidence type="ECO:0000256" key="1">
    <source>
        <dbReference type="SAM" id="Phobius"/>
    </source>
</evidence>
<feature type="transmembrane region" description="Helical" evidence="1">
    <location>
        <begin position="86"/>
        <end position="106"/>
    </location>
</feature>
<dbReference type="EMBL" id="JBHULD010000004">
    <property type="protein sequence ID" value="MFD2553502.1"/>
    <property type="molecule type" value="Genomic_DNA"/>
</dbReference>